<reference evidence="16 17" key="1">
    <citation type="journal article" date="2023" name="Sci. Data">
        <title>Genome assembly of the Korean intertidal mud-creeper Batillaria attramentaria.</title>
        <authorList>
            <person name="Patra A.K."/>
            <person name="Ho P.T."/>
            <person name="Jun S."/>
            <person name="Lee S.J."/>
            <person name="Kim Y."/>
            <person name="Won Y.J."/>
        </authorList>
    </citation>
    <scope>NUCLEOTIDE SEQUENCE [LARGE SCALE GENOMIC DNA]</scope>
    <source>
        <strain evidence="16">Wonlab-2016</strain>
    </source>
</reference>
<feature type="transmembrane region" description="Helical" evidence="15">
    <location>
        <begin position="73"/>
        <end position="100"/>
    </location>
</feature>
<feature type="transmembrane region" description="Helical" evidence="15">
    <location>
        <begin position="6"/>
        <end position="26"/>
    </location>
</feature>
<feature type="transmembrane region" description="Helical" evidence="15">
    <location>
        <begin position="304"/>
        <end position="328"/>
    </location>
</feature>
<evidence type="ECO:0000256" key="7">
    <source>
        <dbReference type="ARBA" id="ARBA00022989"/>
    </source>
</evidence>
<keyword evidence="11" id="KW-0325">Glycoprotein</keyword>
<evidence type="ECO:0000256" key="14">
    <source>
        <dbReference type="SAM" id="MobiDB-lite"/>
    </source>
</evidence>
<evidence type="ECO:0000256" key="4">
    <source>
        <dbReference type="ARBA" id="ARBA00022692"/>
    </source>
</evidence>
<keyword evidence="5" id="KW-0769">Symport</keyword>
<evidence type="ECO:0000256" key="9">
    <source>
        <dbReference type="ARBA" id="ARBA00023065"/>
    </source>
</evidence>
<dbReference type="GO" id="GO:0015220">
    <property type="term" value="F:choline transmembrane transporter activity"/>
    <property type="evidence" value="ECO:0007669"/>
    <property type="project" value="UniProtKB-ARBA"/>
</dbReference>
<feature type="transmembrane region" description="Helical" evidence="15">
    <location>
        <begin position="470"/>
        <end position="490"/>
    </location>
</feature>
<comment type="subcellular location">
    <subcellularLocation>
        <location evidence="1">Membrane</location>
        <topology evidence="1">Multi-pass membrane protein</topology>
    </subcellularLocation>
</comment>
<evidence type="ECO:0000256" key="11">
    <source>
        <dbReference type="ARBA" id="ARBA00023180"/>
    </source>
</evidence>
<dbReference type="PANTHER" id="PTHR45897:SF4">
    <property type="entry name" value="HIGH-AFFINITY CHOLINE TRANSPORTER 1"/>
    <property type="match status" value="1"/>
</dbReference>
<evidence type="ECO:0000256" key="12">
    <source>
        <dbReference type="ARBA" id="ARBA00023201"/>
    </source>
</evidence>
<keyword evidence="8" id="KW-0915">Sodium</keyword>
<feature type="transmembrane region" description="Helical" evidence="15">
    <location>
        <begin position="340"/>
        <end position="359"/>
    </location>
</feature>
<evidence type="ECO:0000256" key="8">
    <source>
        <dbReference type="ARBA" id="ARBA00023053"/>
    </source>
</evidence>
<proteinExistence type="inferred from homology"/>
<organism evidence="16 17">
    <name type="scientific">Batillaria attramentaria</name>
    <dbReference type="NCBI Taxonomy" id="370345"/>
    <lineage>
        <taxon>Eukaryota</taxon>
        <taxon>Metazoa</taxon>
        <taxon>Spiralia</taxon>
        <taxon>Lophotrochozoa</taxon>
        <taxon>Mollusca</taxon>
        <taxon>Gastropoda</taxon>
        <taxon>Caenogastropoda</taxon>
        <taxon>Sorbeoconcha</taxon>
        <taxon>Cerithioidea</taxon>
        <taxon>Batillariidae</taxon>
        <taxon>Batillaria</taxon>
    </lineage>
</organism>
<evidence type="ECO:0000256" key="13">
    <source>
        <dbReference type="RuleBase" id="RU362091"/>
    </source>
</evidence>
<feature type="transmembrane region" description="Helical" evidence="15">
    <location>
        <begin position="47"/>
        <end position="67"/>
    </location>
</feature>
<gene>
    <name evidence="16" type="ORF">BaRGS_00000856</name>
</gene>
<keyword evidence="6" id="KW-0530">Neurotransmitter biosynthesis</keyword>
<evidence type="ECO:0000256" key="3">
    <source>
        <dbReference type="ARBA" id="ARBA00022448"/>
    </source>
</evidence>
<feature type="transmembrane region" description="Helical" evidence="15">
    <location>
        <begin position="224"/>
        <end position="246"/>
    </location>
</feature>
<keyword evidence="3" id="KW-0813">Transport</keyword>
<feature type="region of interest" description="Disordered" evidence="14">
    <location>
        <begin position="511"/>
        <end position="531"/>
    </location>
</feature>
<keyword evidence="10 15" id="KW-0472">Membrane</keyword>
<evidence type="ECO:0008006" key="18">
    <source>
        <dbReference type="Google" id="ProtNLM"/>
    </source>
</evidence>
<dbReference type="Pfam" id="PF00474">
    <property type="entry name" value="SSF"/>
    <property type="match status" value="1"/>
</dbReference>
<dbReference type="PROSITE" id="PS50283">
    <property type="entry name" value="NA_SOLUT_SYMP_3"/>
    <property type="match status" value="1"/>
</dbReference>
<protein>
    <recommendedName>
        <fullName evidence="18">High-affinity choline transporter 1</fullName>
    </recommendedName>
</protein>
<comment type="similarity">
    <text evidence="2 13">Belongs to the sodium:solute symporter (SSF) (TC 2.A.21) family.</text>
</comment>
<evidence type="ECO:0000256" key="15">
    <source>
        <dbReference type="SAM" id="Phobius"/>
    </source>
</evidence>
<evidence type="ECO:0000256" key="10">
    <source>
        <dbReference type="ARBA" id="ARBA00023136"/>
    </source>
</evidence>
<dbReference type="GO" id="GO:0006814">
    <property type="term" value="P:sodium ion transport"/>
    <property type="evidence" value="ECO:0007669"/>
    <property type="project" value="UniProtKB-KW"/>
</dbReference>
<name>A0ABD0M920_9CAEN</name>
<comment type="caution">
    <text evidence="16">The sequence shown here is derived from an EMBL/GenBank/DDBJ whole genome shotgun (WGS) entry which is preliminary data.</text>
</comment>
<dbReference type="GO" id="GO:0015293">
    <property type="term" value="F:symporter activity"/>
    <property type="evidence" value="ECO:0007669"/>
    <property type="project" value="UniProtKB-KW"/>
</dbReference>
<dbReference type="GO" id="GO:0008292">
    <property type="term" value="P:acetylcholine biosynthetic process"/>
    <property type="evidence" value="ECO:0007669"/>
    <property type="project" value="UniProtKB-ARBA"/>
</dbReference>
<keyword evidence="7 15" id="KW-1133">Transmembrane helix</keyword>
<evidence type="ECO:0000256" key="5">
    <source>
        <dbReference type="ARBA" id="ARBA00022847"/>
    </source>
</evidence>
<keyword evidence="12" id="KW-0739">Sodium transport</keyword>
<feature type="transmembrane region" description="Helical" evidence="15">
    <location>
        <begin position="186"/>
        <end position="204"/>
    </location>
</feature>
<accession>A0ABD0M920</accession>
<dbReference type="Proteomes" id="UP001519460">
    <property type="component" value="Unassembled WGS sequence"/>
</dbReference>
<keyword evidence="9" id="KW-0406">Ion transport</keyword>
<dbReference type="InterPro" id="IPR052244">
    <property type="entry name" value="Choline_transporter"/>
</dbReference>
<dbReference type="PANTHER" id="PTHR45897">
    <property type="entry name" value="HIGH-AFFINITY CHOLINE TRANSPORTER 1"/>
    <property type="match status" value="1"/>
</dbReference>
<keyword evidence="4 15" id="KW-0812">Transmembrane</keyword>
<keyword evidence="17" id="KW-1185">Reference proteome</keyword>
<dbReference type="GO" id="GO:0016020">
    <property type="term" value="C:membrane"/>
    <property type="evidence" value="ECO:0007669"/>
    <property type="project" value="UniProtKB-SubCell"/>
</dbReference>
<dbReference type="InterPro" id="IPR038377">
    <property type="entry name" value="Na/Glc_symporter_sf"/>
</dbReference>
<dbReference type="AlphaFoldDB" id="A0ABD0M920"/>
<evidence type="ECO:0000256" key="1">
    <source>
        <dbReference type="ARBA" id="ARBA00004141"/>
    </source>
</evidence>
<dbReference type="FunFam" id="1.20.1730.10:FF:000008">
    <property type="entry name" value="High affinity choline transporter 1"/>
    <property type="match status" value="1"/>
</dbReference>
<evidence type="ECO:0000256" key="6">
    <source>
        <dbReference type="ARBA" id="ARBA00022979"/>
    </source>
</evidence>
<dbReference type="CDD" id="cd11474">
    <property type="entry name" value="SLC5sbd_CHT"/>
    <property type="match status" value="1"/>
</dbReference>
<feature type="transmembrane region" description="Helical" evidence="15">
    <location>
        <begin position="258"/>
        <end position="284"/>
    </location>
</feature>
<dbReference type="InterPro" id="IPR001734">
    <property type="entry name" value="Na/solute_symporter"/>
</dbReference>
<feature type="transmembrane region" description="Helical" evidence="15">
    <location>
        <begin position="158"/>
        <end position="179"/>
    </location>
</feature>
<feature type="transmembrane region" description="Helical" evidence="15">
    <location>
        <begin position="371"/>
        <end position="397"/>
    </location>
</feature>
<dbReference type="Gene3D" id="1.20.1730.10">
    <property type="entry name" value="Sodium/glucose cotransporter"/>
    <property type="match status" value="1"/>
</dbReference>
<dbReference type="EMBL" id="JACVVK020000003">
    <property type="protein sequence ID" value="KAK7507891.1"/>
    <property type="molecule type" value="Genomic_DNA"/>
</dbReference>
<evidence type="ECO:0000256" key="2">
    <source>
        <dbReference type="ARBA" id="ARBA00006434"/>
    </source>
</evidence>
<evidence type="ECO:0000313" key="17">
    <source>
        <dbReference type="Proteomes" id="UP001519460"/>
    </source>
</evidence>
<feature type="transmembrane region" description="Helical" evidence="15">
    <location>
        <begin position="121"/>
        <end position="146"/>
    </location>
</feature>
<evidence type="ECO:0000313" key="16">
    <source>
        <dbReference type="EMBL" id="KAK7507891.1"/>
    </source>
</evidence>
<sequence>MAVSIPGVVSIVVFYLLILLIGVFAARKAGLRTKNLSKQDVILAGRNIGLFVGIFTMTATWVGGGYINGSAEYVVSSGLVWCQAPFGYAVSLVFGGLFFADKMRKSRFTTLLDPFQHKYGRVIGCLLYLPALSGEVFWSAAILTALGATLKVILELELTISIIVSAAIALLYTLLGGLYSVAYTDVVQLICIFIGLWVGIPFAMTHEAAKSLDTTSWIGSVDKAFIGSFIDFYLLLIFGGIPWQVYWQRALSARTVKVARNLSVVGGVGCIIMAIPAVLIGAIAKTADWNQTDYGAPVLNEDDYSLTLPLVYFHMTPVAVSFIGLGAISAAVMSSTDSSILSASSMFACNIFSVAYRAFRKTQPSDTMVVWVMRAAQVVITILACVMAITVSSIYYLWILCSDFVYVILFPQLLCVLYVRWSNSYGSLAGFVLGLLFRLLGGEPGLSLPPVIEYPWNDPDYGQQFPFRTLSMLISIVSILLFSAISSFLFTRHILPAQLDVFRCFHQSPTSTDTSGIVSATQTPDTSTGQWNKGYTEHPESHVNQGYVSAPEKSQNFMTTRL</sequence>